<dbReference type="PANTHER" id="PTHR34117:SF1">
    <property type="entry name" value="STYLE CELL-CYCLE INHIBITOR 1"/>
    <property type="match status" value="1"/>
</dbReference>
<dbReference type="PANTHER" id="PTHR34117">
    <property type="entry name" value="STYLE CELL-CYCLE INHIBITOR 1"/>
    <property type="match status" value="1"/>
</dbReference>
<comment type="caution">
    <text evidence="2">The sequence shown here is derived from an EMBL/GenBank/DDBJ whole genome shotgun (WGS) entry which is preliminary data.</text>
</comment>
<dbReference type="EMBL" id="RQTK01000183">
    <property type="protein sequence ID" value="RUS85066.1"/>
    <property type="molecule type" value="Genomic_DNA"/>
</dbReference>
<dbReference type="AlphaFoldDB" id="A0A433TU30"/>
<evidence type="ECO:0000256" key="1">
    <source>
        <dbReference type="SAM" id="MobiDB-lite"/>
    </source>
</evidence>
<protein>
    <submittedName>
        <fullName evidence="2">Uncharacterized protein</fullName>
    </submittedName>
</protein>
<feature type="region of interest" description="Disordered" evidence="1">
    <location>
        <begin position="1"/>
        <end position="78"/>
    </location>
</feature>
<keyword evidence="3" id="KW-1185">Reference proteome</keyword>
<feature type="compositionally biased region" description="Basic and acidic residues" evidence="1">
    <location>
        <begin position="30"/>
        <end position="59"/>
    </location>
</feature>
<evidence type="ECO:0000313" key="2">
    <source>
        <dbReference type="EMBL" id="RUS85066.1"/>
    </source>
</evidence>
<dbReference type="OrthoDB" id="2139939at2759"/>
<evidence type="ECO:0000313" key="3">
    <source>
        <dbReference type="Proteomes" id="UP000271974"/>
    </source>
</evidence>
<dbReference type="Proteomes" id="UP000271974">
    <property type="component" value="Unassembled WGS sequence"/>
</dbReference>
<sequence length="141" mass="16818">MKFSRLFKRDNLHSTRRRSASCPNLAEYDGATKEVHREDSSSESESDIKDPASKVERLQAQRSIRRMRQKEKEKTENSLKNLLSMDDYLAKLSELKTWLKEEKHKEPDTMLSPKLKTHFKTFIRLWNKRKLPPKYYRTCSV</sequence>
<proteinExistence type="predicted"/>
<organism evidence="2 3">
    <name type="scientific">Elysia chlorotica</name>
    <name type="common">Eastern emerald elysia</name>
    <name type="synonym">Sea slug</name>
    <dbReference type="NCBI Taxonomy" id="188477"/>
    <lineage>
        <taxon>Eukaryota</taxon>
        <taxon>Metazoa</taxon>
        <taxon>Spiralia</taxon>
        <taxon>Lophotrochozoa</taxon>
        <taxon>Mollusca</taxon>
        <taxon>Gastropoda</taxon>
        <taxon>Heterobranchia</taxon>
        <taxon>Euthyneura</taxon>
        <taxon>Panpulmonata</taxon>
        <taxon>Sacoglossa</taxon>
        <taxon>Placobranchoidea</taxon>
        <taxon>Plakobranchidae</taxon>
        <taxon>Elysia</taxon>
    </lineage>
</organism>
<dbReference type="InterPro" id="IPR044688">
    <property type="entry name" value="SCI-1-like"/>
</dbReference>
<name>A0A433TU30_ELYCH</name>
<reference evidence="2 3" key="1">
    <citation type="submission" date="2019-01" db="EMBL/GenBank/DDBJ databases">
        <title>A draft genome assembly of the solar-powered sea slug Elysia chlorotica.</title>
        <authorList>
            <person name="Cai H."/>
            <person name="Li Q."/>
            <person name="Fang X."/>
            <person name="Li J."/>
            <person name="Curtis N.E."/>
            <person name="Altenburger A."/>
            <person name="Shibata T."/>
            <person name="Feng M."/>
            <person name="Maeda T."/>
            <person name="Schwartz J.A."/>
            <person name="Shigenobu S."/>
            <person name="Lundholm N."/>
            <person name="Nishiyama T."/>
            <person name="Yang H."/>
            <person name="Hasebe M."/>
            <person name="Li S."/>
            <person name="Pierce S.K."/>
            <person name="Wang J."/>
        </authorList>
    </citation>
    <scope>NUCLEOTIDE SEQUENCE [LARGE SCALE GENOMIC DNA]</scope>
    <source>
        <strain evidence="2">EC2010</strain>
        <tissue evidence="2">Whole organism of an adult</tissue>
    </source>
</reference>
<dbReference type="STRING" id="188477.A0A433TU30"/>
<gene>
    <name evidence="2" type="ORF">EGW08_007160</name>
</gene>
<accession>A0A433TU30</accession>
<feature type="non-terminal residue" evidence="2">
    <location>
        <position position="141"/>
    </location>
</feature>